<protein>
    <recommendedName>
        <fullName evidence="1">N-acetyltransferase domain-containing protein</fullName>
    </recommendedName>
</protein>
<dbReference type="Pfam" id="PF13673">
    <property type="entry name" value="Acetyltransf_10"/>
    <property type="match status" value="1"/>
</dbReference>
<proteinExistence type="predicted"/>
<accession>X1NX25</accession>
<dbReference type="EMBL" id="BARV01018751">
    <property type="protein sequence ID" value="GAI23214.1"/>
    <property type="molecule type" value="Genomic_DNA"/>
</dbReference>
<sequence>MIEIRVAIEDDAEAACVILRRSIVELCIADHLGDGETLRAWLENKTPENVLKWIRSDGQRFLVAEEDGKVLGVGAGSVGGEVTLNYVSPDARNRGVSKAILASLEVYFRDMGNKYSTLISTRTAHQFYLAAGYQGSCDNELTNDQSMEKTL</sequence>
<dbReference type="InterPro" id="IPR000182">
    <property type="entry name" value="GNAT_dom"/>
</dbReference>
<dbReference type="Gene3D" id="3.40.630.30">
    <property type="match status" value="1"/>
</dbReference>
<name>X1NX25_9ZZZZ</name>
<reference evidence="2" key="1">
    <citation type="journal article" date="2014" name="Front. Microbiol.">
        <title>High frequency of phylogenetically diverse reductive dehalogenase-homologous genes in deep subseafloor sedimentary metagenomes.</title>
        <authorList>
            <person name="Kawai M."/>
            <person name="Futagami T."/>
            <person name="Toyoda A."/>
            <person name="Takaki Y."/>
            <person name="Nishi S."/>
            <person name="Hori S."/>
            <person name="Arai W."/>
            <person name="Tsubouchi T."/>
            <person name="Morono Y."/>
            <person name="Uchiyama I."/>
            <person name="Ito T."/>
            <person name="Fujiyama A."/>
            <person name="Inagaki F."/>
            <person name="Takami H."/>
        </authorList>
    </citation>
    <scope>NUCLEOTIDE SEQUENCE</scope>
    <source>
        <strain evidence="2">Expedition CK06-06</strain>
    </source>
</reference>
<comment type="caution">
    <text evidence="2">The sequence shown here is derived from an EMBL/GenBank/DDBJ whole genome shotgun (WGS) entry which is preliminary data.</text>
</comment>
<evidence type="ECO:0000259" key="1">
    <source>
        <dbReference type="PROSITE" id="PS51186"/>
    </source>
</evidence>
<dbReference type="PROSITE" id="PS51186">
    <property type="entry name" value="GNAT"/>
    <property type="match status" value="1"/>
</dbReference>
<dbReference type="CDD" id="cd04301">
    <property type="entry name" value="NAT_SF"/>
    <property type="match status" value="1"/>
</dbReference>
<gene>
    <name evidence="2" type="ORF">S06H3_31642</name>
</gene>
<dbReference type="SUPFAM" id="SSF55729">
    <property type="entry name" value="Acyl-CoA N-acyltransferases (Nat)"/>
    <property type="match status" value="1"/>
</dbReference>
<dbReference type="InterPro" id="IPR016181">
    <property type="entry name" value="Acyl_CoA_acyltransferase"/>
</dbReference>
<dbReference type="AlphaFoldDB" id="X1NX25"/>
<organism evidence="2">
    <name type="scientific">marine sediment metagenome</name>
    <dbReference type="NCBI Taxonomy" id="412755"/>
    <lineage>
        <taxon>unclassified sequences</taxon>
        <taxon>metagenomes</taxon>
        <taxon>ecological metagenomes</taxon>
    </lineage>
</organism>
<evidence type="ECO:0000313" key="2">
    <source>
        <dbReference type="EMBL" id="GAI23214.1"/>
    </source>
</evidence>
<dbReference type="GO" id="GO:0016747">
    <property type="term" value="F:acyltransferase activity, transferring groups other than amino-acyl groups"/>
    <property type="evidence" value="ECO:0007669"/>
    <property type="project" value="InterPro"/>
</dbReference>
<feature type="domain" description="N-acetyltransferase" evidence="1">
    <location>
        <begin position="2"/>
        <end position="151"/>
    </location>
</feature>